<name>A0ABN5PRF0_9ACTO</name>
<sequence length="118" mass="13582">MGGSTRPWRSLFPESYWNHNAAFHGELVAPGCRLLVIGLAARKSVADWALDLLGVVPTRCASLWYHETPDIDVPTAPARESLRHIGATARRTLPGARVRRRFYWRYSIVWDRPDRQQW</sequence>
<proteinExistence type="predicted"/>
<dbReference type="RefSeq" id="WP_120204214.1">
    <property type="nucleotide sequence ID" value="NZ_CP032514.1"/>
</dbReference>
<reference evidence="1 2" key="1">
    <citation type="submission" date="2018-09" db="EMBL/GenBank/DDBJ databases">
        <authorList>
            <person name="Li J."/>
        </authorList>
    </citation>
    <scope>NUCLEOTIDE SEQUENCE [LARGE SCALE GENOMIC DNA]</scope>
    <source>
        <strain evidence="1 2">2129</strain>
    </source>
</reference>
<keyword evidence="2" id="KW-1185">Reference proteome</keyword>
<gene>
    <name evidence="1" type="ORF">D5R93_05425</name>
</gene>
<evidence type="ECO:0000313" key="2">
    <source>
        <dbReference type="Proteomes" id="UP000273001"/>
    </source>
</evidence>
<accession>A0ABN5PRF0</accession>
<dbReference type="EMBL" id="CP032514">
    <property type="protein sequence ID" value="AYD89629.1"/>
    <property type="molecule type" value="Genomic_DNA"/>
</dbReference>
<dbReference type="Proteomes" id="UP000273001">
    <property type="component" value="Chromosome"/>
</dbReference>
<evidence type="ECO:0000313" key="1">
    <source>
        <dbReference type="EMBL" id="AYD89629.1"/>
    </source>
</evidence>
<protein>
    <submittedName>
        <fullName evidence="1">Uncharacterized protein</fullName>
    </submittedName>
</protein>
<organism evidence="1 2">
    <name type="scientific">Actinomyces lilanjuaniae</name>
    <dbReference type="NCBI Taxonomy" id="2321394"/>
    <lineage>
        <taxon>Bacteria</taxon>
        <taxon>Bacillati</taxon>
        <taxon>Actinomycetota</taxon>
        <taxon>Actinomycetes</taxon>
        <taxon>Actinomycetales</taxon>
        <taxon>Actinomycetaceae</taxon>
        <taxon>Actinomyces</taxon>
    </lineage>
</organism>